<evidence type="ECO:0000256" key="6">
    <source>
        <dbReference type="RuleBase" id="RU367022"/>
    </source>
</evidence>
<keyword evidence="5 6" id="KW-0472">Membrane</keyword>
<comment type="similarity">
    <text evidence="1 6">Belongs to the copper transporter (Ctr) (TC 1.A.56) family. SLC31A subfamily.</text>
</comment>
<dbReference type="Pfam" id="PF04145">
    <property type="entry name" value="Ctr"/>
    <property type="match status" value="2"/>
</dbReference>
<reference evidence="7" key="1">
    <citation type="journal article" date="2014" name="Nat. Genet.">
        <title>The genome of the stress-tolerant wild tomato species Solanum pennellii.</title>
        <authorList>
            <person name="Bolger A."/>
            <person name="Scossa F."/>
            <person name="Bolger M.E."/>
            <person name="Lanz C."/>
            <person name="Maumus F."/>
            <person name="Tohge T."/>
            <person name="Quesneville H."/>
            <person name="Alseekh S."/>
            <person name="Sorensen I."/>
            <person name="Lichtenstein G."/>
            <person name="Fich E.A."/>
            <person name="Conte M."/>
            <person name="Keller H."/>
            <person name="Schneeberger K."/>
            <person name="Schwacke R."/>
            <person name="Ofner I."/>
            <person name="Vrebalov J."/>
            <person name="Xu Y."/>
            <person name="Osorio S."/>
            <person name="Aflitos S.A."/>
            <person name="Schijlen E."/>
            <person name="Jimenez-Gomez J.M."/>
            <person name="Ryngajllo M."/>
            <person name="Kimura S."/>
            <person name="Kumar R."/>
            <person name="Koenig D."/>
            <person name="Headland L.R."/>
            <person name="Maloof J.N."/>
            <person name="Sinha N."/>
            <person name="van Ham R.C."/>
            <person name="Lankhorst R.K."/>
            <person name="Mao L."/>
            <person name="Vogel A."/>
            <person name="Arsova B."/>
            <person name="Panstruga R."/>
            <person name="Fei Z."/>
            <person name="Rose J.K."/>
            <person name="Zamir D."/>
            <person name="Carrari F."/>
            <person name="Giovannoni J.J."/>
            <person name="Weigel D."/>
            <person name="Usadel B."/>
            <person name="Fernie A.R."/>
        </authorList>
    </citation>
    <scope>NUCLEOTIDE SEQUENCE [LARGE SCALE GENOMIC DNA]</scope>
    <source>
        <strain evidence="7">cv. LA0716</strain>
    </source>
</reference>
<evidence type="ECO:0000313" key="7">
    <source>
        <dbReference type="Proteomes" id="UP000694930"/>
    </source>
</evidence>
<keyword evidence="3 6" id="KW-0187">Copper transport</keyword>
<evidence type="ECO:0000256" key="5">
    <source>
        <dbReference type="ARBA" id="ARBA00023136"/>
    </source>
</evidence>
<keyword evidence="6" id="KW-0813">Transport</keyword>
<comment type="subcellular location">
    <subcellularLocation>
        <location evidence="6">Membrane</location>
        <topology evidence="6">Multi-pass membrane protein</topology>
    </subcellularLocation>
</comment>
<feature type="transmembrane region" description="Helical" evidence="6">
    <location>
        <begin position="51"/>
        <end position="70"/>
    </location>
</feature>
<dbReference type="InterPro" id="IPR007274">
    <property type="entry name" value="Cop_transporter"/>
</dbReference>
<dbReference type="Proteomes" id="UP000694930">
    <property type="component" value="Chromosome 9"/>
</dbReference>
<dbReference type="RefSeq" id="XP_015086881.1">
    <property type="nucleotide sequence ID" value="XM_015231395.1"/>
</dbReference>
<protein>
    <recommendedName>
        <fullName evidence="6">Copper transport protein</fullName>
    </recommendedName>
</protein>
<keyword evidence="2 6" id="KW-0812">Transmembrane</keyword>
<evidence type="ECO:0000256" key="2">
    <source>
        <dbReference type="ARBA" id="ARBA00022692"/>
    </source>
</evidence>
<proteinExistence type="inferred from homology"/>
<dbReference type="PANTHER" id="PTHR12483">
    <property type="entry name" value="SOLUTE CARRIER FAMILY 31 COPPER TRANSPORTERS"/>
    <property type="match status" value="1"/>
</dbReference>
<evidence type="ECO:0000256" key="1">
    <source>
        <dbReference type="ARBA" id="ARBA00006921"/>
    </source>
</evidence>
<dbReference type="PANTHER" id="PTHR12483:SF129">
    <property type="entry name" value="COPPER TRANSPORT PROTEIN"/>
    <property type="match status" value="1"/>
</dbReference>
<gene>
    <name evidence="8" type="primary">LOC107029971</name>
</gene>
<feature type="transmembrane region" description="Helical" evidence="6">
    <location>
        <begin position="98"/>
        <end position="128"/>
    </location>
</feature>
<keyword evidence="6" id="KW-0186">Copper</keyword>
<name>A0ABM1HKS2_SOLPN</name>
<evidence type="ECO:0000256" key="4">
    <source>
        <dbReference type="ARBA" id="ARBA00022989"/>
    </source>
</evidence>
<accession>A0ABM1HKS2</accession>
<evidence type="ECO:0000256" key="3">
    <source>
        <dbReference type="ARBA" id="ARBA00022796"/>
    </source>
</evidence>
<keyword evidence="7" id="KW-1185">Reference proteome</keyword>
<dbReference type="GeneID" id="107029971"/>
<sequence>MDHDMPGMGGMSPPSPPQDHMMMSMGLTHMTFFWTKNAEILFSGWPGTRTGMYVLALIIVFVVSLFVEWLSNSNYLKDKMSNYNGLVKTFVHGLKIALAYLLMLAIMSFNVGVFIVVVAGHTLGYFLFVEALNVISDGEDIEVVGQLFTIVIVA</sequence>
<organism evidence="7 8">
    <name type="scientific">Solanum pennellii</name>
    <name type="common">Tomato</name>
    <name type="synonym">Lycopersicon pennellii</name>
    <dbReference type="NCBI Taxonomy" id="28526"/>
    <lineage>
        <taxon>Eukaryota</taxon>
        <taxon>Viridiplantae</taxon>
        <taxon>Streptophyta</taxon>
        <taxon>Embryophyta</taxon>
        <taxon>Tracheophyta</taxon>
        <taxon>Spermatophyta</taxon>
        <taxon>Magnoliopsida</taxon>
        <taxon>eudicotyledons</taxon>
        <taxon>Gunneridae</taxon>
        <taxon>Pentapetalae</taxon>
        <taxon>asterids</taxon>
        <taxon>lamiids</taxon>
        <taxon>Solanales</taxon>
        <taxon>Solanaceae</taxon>
        <taxon>Solanoideae</taxon>
        <taxon>Solaneae</taxon>
        <taxon>Solanum</taxon>
        <taxon>Solanum subgen. Lycopersicon</taxon>
    </lineage>
</organism>
<keyword evidence="4 6" id="KW-1133">Transmembrane helix</keyword>
<reference evidence="8" key="2">
    <citation type="submission" date="2025-08" db="UniProtKB">
        <authorList>
            <consortium name="RefSeq"/>
        </authorList>
    </citation>
    <scope>IDENTIFICATION</scope>
</reference>
<keyword evidence="6" id="KW-0406">Ion transport</keyword>
<evidence type="ECO:0000313" key="8">
    <source>
        <dbReference type="RefSeq" id="XP_015086881.1"/>
    </source>
</evidence>